<dbReference type="PANTHER" id="PTHR23282">
    <property type="entry name" value="APICAL ENDOSOMAL GLYCOPROTEIN PRECURSOR"/>
    <property type="match status" value="1"/>
</dbReference>
<dbReference type="Gene3D" id="2.60.120.200">
    <property type="match status" value="1"/>
</dbReference>
<dbReference type="GO" id="GO:0016020">
    <property type="term" value="C:membrane"/>
    <property type="evidence" value="ECO:0007669"/>
    <property type="project" value="InterPro"/>
</dbReference>
<dbReference type="Proteomes" id="UP000013456">
    <property type="component" value="Chromosome 9"/>
</dbReference>
<sequence>YTSTTGSCNFETSSGNWTTACSLTQDSEDDLDWAIGSRIPAEALIPDSDHTPGSGKHFLYVNSSGSKEGSIARVTTSKSFPASLGMCTVRFWFYTIDPRSMGILKV</sequence>
<gene>
    <name evidence="2" type="ORF">EGK_19503</name>
</gene>
<evidence type="ECO:0000259" key="1">
    <source>
        <dbReference type="PROSITE" id="PS50060"/>
    </source>
</evidence>
<dbReference type="EMBL" id="CM001261">
    <property type="protein sequence ID" value="EHH18926.1"/>
    <property type="molecule type" value="Genomic_DNA"/>
</dbReference>
<dbReference type="AlphaFoldDB" id="G7N1P9"/>
<reference evidence="2" key="1">
    <citation type="journal article" date="2011" name="Nat. Biotechnol.">
        <title>Genome sequencing and comparison of two nonhuman primate animal models, the cynomolgus and Chinese rhesus macaques.</title>
        <authorList>
            <person name="Yan G."/>
            <person name="Zhang G."/>
            <person name="Fang X."/>
            <person name="Zhang Y."/>
            <person name="Li C."/>
            <person name="Ling F."/>
            <person name="Cooper D.N."/>
            <person name="Li Q."/>
            <person name="Li Y."/>
            <person name="van Gool A.J."/>
            <person name="Du H."/>
            <person name="Chen J."/>
            <person name="Chen R."/>
            <person name="Zhang P."/>
            <person name="Huang Z."/>
            <person name="Thompson J.R."/>
            <person name="Meng Y."/>
            <person name="Bai Y."/>
            <person name="Wang J."/>
            <person name="Zhuo M."/>
            <person name="Wang T."/>
            <person name="Huang Y."/>
            <person name="Wei L."/>
            <person name="Li J."/>
            <person name="Wang Z."/>
            <person name="Hu H."/>
            <person name="Yang P."/>
            <person name="Le L."/>
            <person name="Stenson P.D."/>
            <person name="Li B."/>
            <person name="Liu X."/>
            <person name="Ball E.V."/>
            <person name="An N."/>
            <person name="Huang Q."/>
            <person name="Zhang Y."/>
            <person name="Fan W."/>
            <person name="Zhang X."/>
            <person name="Li Y."/>
            <person name="Wang W."/>
            <person name="Katze M.G."/>
            <person name="Su B."/>
            <person name="Nielsen R."/>
            <person name="Yang H."/>
            <person name="Wang J."/>
            <person name="Wang X."/>
            <person name="Wang J."/>
        </authorList>
    </citation>
    <scope>NUCLEOTIDE SEQUENCE [LARGE SCALE GENOMIC DNA]</scope>
    <source>
        <strain evidence="2">CR-5</strain>
    </source>
</reference>
<feature type="non-terminal residue" evidence="2">
    <location>
        <position position="1"/>
    </location>
</feature>
<dbReference type="PROSITE" id="PS50060">
    <property type="entry name" value="MAM_2"/>
    <property type="match status" value="1"/>
</dbReference>
<dbReference type="SUPFAM" id="SSF49899">
    <property type="entry name" value="Concanavalin A-like lectins/glucanases"/>
    <property type="match status" value="1"/>
</dbReference>
<dbReference type="InterPro" id="IPR000998">
    <property type="entry name" value="MAM_dom"/>
</dbReference>
<dbReference type="PANTHER" id="PTHR23282:SF146">
    <property type="entry name" value="RT07201P-RELATED"/>
    <property type="match status" value="1"/>
</dbReference>
<dbReference type="InterPro" id="IPR013320">
    <property type="entry name" value="ConA-like_dom_sf"/>
</dbReference>
<accession>G7N1P9</accession>
<evidence type="ECO:0000313" key="2">
    <source>
        <dbReference type="EMBL" id="EHH18926.1"/>
    </source>
</evidence>
<name>G7N1P9_MACMU</name>
<proteinExistence type="predicted"/>
<feature type="domain" description="MAM" evidence="1">
    <location>
        <begin position="6"/>
        <end position="106"/>
    </location>
</feature>
<dbReference type="Pfam" id="PF00629">
    <property type="entry name" value="MAM"/>
    <property type="match status" value="1"/>
</dbReference>
<organism evidence="2">
    <name type="scientific">Macaca mulatta</name>
    <name type="common">Rhesus macaque</name>
    <dbReference type="NCBI Taxonomy" id="9544"/>
    <lineage>
        <taxon>Eukaryota</taxon>
        <taxon>Metazoa</taxon>
        <taxon>Chordata</taxon>
        <taxon>Craniata</taxon>
        <taxon>Vertebrata</taxon>
        <taxon>Euteleostomi</taxon>
        <taxon>Mammalia</taxon>
        <taxon>Eutheria</taxon>
        <taxon>Euarchontoglires</taxon>
        <taxon>Primates</taxon>
        <taxon>Haplorrhini</taxon>
        <taxon>Catarrhini</taxon>
        <taxon>Cercopithecidae</taxon>
        <taxon>Cercopithecinae</taxon>
        <taxon>Macaca</taxon>
    </lineage>
</organism>
<protein>
    <recommendedName>
        <fullName evidence="1">MAM domain-containing protein</fullName>
    </recommendedName>
</protein>
<feature type="non-terminal residue" evidence="2">
    <location>
        <position position="106"/>
    </location>
</feature>
<dbReference type="InterPro" id="IPR051560">
    <property type="entry name" value="MAM_domain-containing"/>
</dbReference>